<organism evidence="1">
    <name type="scientific">Medicago truncatula</name>
    <name type="common">Barrel medic</name>
    <name type="synonym">Medicago tribuloides</name>
    <dbReference type="NCBI Taxonomy" id="3880"/>
    <lineage>
        <taxon>Eukaryota</taxon>
        <taxon>Viridiplantae</taxon>
        <taxon>Streptophyta</taxon>
        <taxon>Embryophyta</taxon>
        <taxon>Tracheophyta</taxon>
        <taxon>Spermatophyta</taxon>
        <taxon>Magnoliopsida</taxon>
        <taxon>eudicotyledons</taxon>
        <taxon>Gunneridae</taxon>
        <taxon>Pentapetalae</taxon>
        <taxon>rosids</taxon>
        <taxon>fabids</taxon>
        <taxon>Fabales</taxon>
        <taxon>Fabaceae</taxon>
        <taxon>Papilionoideae</taxon>
        <taxon>50 kb inversion clade</taxon>
        <taxon>NPAAA clade</taxon>
        <taxon>Hologalegina</taxon>
        <taxon>IRL clade</taxon>
        <taxon>Trifolieae</taxon>
        <taxon>Medicago</taxon>
    </lineage>
</organism>
<proteinExistence type="predicted"/>
<reference evidence="1" key="1">
    <citation type="journal article" date="2018" name="Nat. Plants">
        <title>Whole-genome landscape of Medicago truncatula symbiotic genes.</title>
        <authorList>
            <person name="Pecrix Y."/>
            <person name="Gamas P."/>
            <person name="Carrere S."/>
        </authorList>
    </citation>
    <scope>NUCLEOTIDE SEQUENCE</scope>
    <source>
        <tissue evidence="1">Leaves</tissue>
    </source>
</reference>
<sequence length="77" mass="9156">MVITLLLRPFEASLSMKQRLKSYILGFKSDCTYVFYNKENERSDNMVTYLLLPELYGYRDLDHQCQIVLCQLDHQTT</sequence>
<accession>A0A396I8N3</accession>
<dbReference type="EMBL" id="PSQE01000004">
    <property type="protein sequence ID" value="RHN61970.1"/>
    <property type="molecule type" value="Genomic_DNA"/>
</dbReference>
<name>A0A396I8N3_MEDTR</name>
<dbReference type="Gramene" id="rna24487">
    <property type="protein sequence ID" value="RHN61970.1"/>
    <property type="gene ID" value="gene24487"/>
</dbReference>
<dbReference type="AlphaFoldDB" id="A0A396I8N3"/>
<evidence type="ECO:0000313" key="1">
    <source>
        <dbReference type="EMBL" id="RHN61970.1"/>
    </source>
</evidence>
<comment type="caution">
    <text evidence="1">The sequence shown here is derived from an EMBL/GenBank/DDBJ whole genome shotgun (WGS) entry which is preliminary data.</text>
</comment>
<gene>
    <name evidence="1" type="ORF">MtrunA17_Chr4g0042371</name>
</gene>
<protein>
    <submittedName>
        <fullName evidence="1">Uncharacterized protein</fullName>
    </submittedName>
</protein>
<dbReference type="Proteomes" id="UP000265566">
    <property type="component" value="Chromosome 4"/>
</dbReference>